<protein>
    <recommendedName>
        <fullName evidence="2">Reverse transcriptase/retrotransposon-derived protein RNase H-like domain-containing protein</fullName>
    </recommendedName>
</protein>
<dbReference type="SUPFAM" id="SSF56672">
    <property type="entry name" value="DNA/RNA polymerases"/>
    <property type="match status" value="1"/>
</dbReference>
<accession>A0ABY6KTG2</accession>
<dbReference type="PANTHER" id="PTHR37984:SF5">
    <property type="entry name" value="PROTEIN NYNRIN-LIKE"/>
    <property type="match status" value="1"/>
</dbReference>
<dbReference type="InterPro" id="IPR043128">
    <property type="entry name" value="Rev_trsase/Diguanyl_cyclase"/>
</dbReference>
<dbReference type="InterPro" id="IPR043502">
    <property type="entry name" value="DNA/RNA_pol_sf"/>
</dbReference>
<evidence type="ECO:0000313" key="3">
    <source>
        <dbReference type="EMBL" id="UYV72149.1"/>
    </source>
</evidence>
<dbReference type="Pfam" id="PF17919">
    <property type="entry name" value="RT_RNaseH_2"/>
    <property type="match status" value="1"/>
</dbReference>
<dbReference type="Proteomes" id="UP001235939">
    <property type="component" value="Chromosome 09"/>
</dbReference>
<sequence>MENIRDRAAEGNGQNLVERRKATQRTLTAILFQMTAILQGVNTTQRGRMYRTINDGTADARATADTWPNDLMPPAEESPPTMPNPYTSIRKNASSFQTTPACGRQRVMWVWDDECQKAFTSLKESLTTHPTLHLYQEGLPCQVYCNASTLGIAGVLKQVYPDGKTYTVQNFSRSLRAHERSYSNLELQCLAIVESVDNFRACLMGRKFTIFSDHPALQWLKGIKAPSGRFTESGARRGRDHFGVIPIRSTLQISHEGHACPNTSTKCHNCCKKAGAVFEQLNHYATSWACPLVKAKLAQLTKNA</sequence>
<evidence type="ECO:0000256" key="1">
    <source>
        <dbReference type="ARBA" id="ARBA00023268"/>
    </source>
</evidence>
<dbReference type="PANTHER" id="PTHR37984">
    <property type="entry name" value="PROTEIN CBG26694"/>
    <property type="match status" value="1"/>
</dbReference>
<reference evidence="3 4" key="1">
    <citation type="submission" date="2022-01" db="EMBL/GenBank/DDBJ databases">
        <title>A chromosomal length assembly of Cordylochernes scorpioides.</title>
        <authorList>
            <person name="Zeh D."/>
            <person name="Zeh J."/>
        </authorList>
    </citation>
    <scope>NUCLEOTIDE SEQUENCE [LARGE SCALE GENOMIC DNA]</scope>
    <source>
        <strain evidence="3">IN4F17</strain>
        <tissue evidence="3">Whole Body</tissue>
    </source>
</reference>
<dbReference type="InterPro" id="IPR050951">
    <property type="entry name" value="Retrovirus_Pol_polyprotein"/>
</dbReference>
<dbReference type="InterPro" id="IPR041577">
    <property type="entry name" value="RT_RNaseH_2"/>
</dbReference>
<dbReference type="Gene3D" id="3.30.70.270">
    <property type="match status" value="1"/>
</dbReference>
<feature type="domain" description="Reverse transcriptase/retrotransposon-derived protein RNase H-like" evidence="2">
    <location>
        <begin position="111"/>
        <end position="210"/>
    </location>
</feature>
<evidence type="ECO:0000259" key="2">
    <source>
        <dbReference type="Pfam" id="PF17919"/>
    </source>
</evidence>
<keyword evidence="4" id="KW-1185">Reference proteome</keyword>
<dbReference type="EMBL" id="CP092871">
    <property type="protein sequence ID" value="UYV72149.1"/>
    <property type="molecule type" value="Genomic_DNA"/>
</dbReference>
<gene>
    <name evidence="3" type="ORF">LAZ67_9001963</name>
</gene>
<proteinExistence type="predicted"/>
<evidence type="ECO:0000313" key="4">
    <source>
        <dbReference type="Proteomes" id="UP001235939"/>
    </source>
</evidence>
<name>A0ABY6KTG2_9ARAC</name>
<organism evidence="3 4">
    <name type="scientific">Cordylochernes scorpioides</name>
    <dbReference type="NCBI Taxonomy" id="51811"/>
    <lineage>
        <taxon>Eukaryota</taxon>
        <taxon>Metazoa</taxon>
        <taxon>Ecdysozoa</taxon>
        <taxon>Arthropoda</taxon>
        <taxon>Chelicerata</taxon>
        <taxon>Arachnida</taxon>
        <taxon>Pseudoscorpiones</taxon>
        <taxon>Cheliferoidea</taxon>
        <taxon>Chernetidae</taxon>
        <taxon>Cordylochernes</taxon>
    </lineage>
</organism>
<keyword evidence="1" id="KW-0511">Multifunctional enzyme</keyword>